<organism evidence="6">
    <name type="scientific">candidate division WOR-3 bacterium</name>
    <dbReference type="NCBI Taxonomy" id="2052148"/>
    <lineage>
        <taxon>Bacteria</taxon>
        <taxon>Bacteria division WOR-3</taxon>
    </lineage>
</organism>
<name>A0A7V3V0A2_UNCW3</name>
<comment type="subcellular location">
    <subcellularLocation>
        <location evidence="1">Membrane</location>
    </subcellularLocation>
</comment>
<reference evidence="6" key="1">
    <citation type="journal article" date="2020" name="mSystems">
        <title>Genome- and Community-Level Interaction Insights into Carbon Utilization and Element Cycling Functions of Hydrothermarchaeota in Hydrothermal Sediment.</title>
        <authorList>
            <person name="Zhou Z."/>
            <person name="Liu Y."/>
            <person name="Xu W."/>
            <person name="Pan J."/>
            <person name="Luo Z.H."/>
            <person name="Li M."/>
        </authorList>
    </citation>
    <scope>NUCLEOTIDE SEQUENCE [LARGE SCALE GENOMIC DNA]</scope>
    <source>
        <strain evidence="6">SpSt-914</strain>
    </source>
</reference>
<evidence type="ECO:0000259" key="5">
    <source>
        <dbReference type="PROSITE" id="PS51779"/>
    </source>
</evidence>
<dbReference type="InterPro" id="IPR039910">
    <property type="entry name" value="D15-like"/>
</dbReference>
<protein>
    <recommendedName>
        <fullName evidence="5">POTRA domain-containing protein</fullName>
    </recommendedName>
</protein>
<dbReference type="GO" id="GO:0019867">
    <property type="term" value="C:outer membrane"/>
    <property type="evidence" value="ECO:0007669"/>
    <property type="project" value="InterPro"/>
</dbReference>
<feature type="domain" description="POTRA" evidence="5">
    <location>
        <begin position="96"/>
        <end position="172"/>
    </location>
</feature>
<dbReference type="InterPro" id="IPR034746">
    <property type="entry name" value="POTRA"/>
</dbReference>
<dbReference type="InterPro" id="IPR010827">
    <property type="entry name" value="BamA/TamA_POTRA"/>
</dbReference>
<evidence type="ECO:0000313" key="6">
    <source>
        <dbReference type="EMBL" id="HGD13788.1"/>
    </source>
</evidence>
<dbReference type="InterPro" id="IPR000184">
    <property type="entry name" value="Bac_surfAg_D15"/>
</dbReference>
<accession>A0A7V3V0A2</accession>
<proteinExistence type="predicted"/>
<dbReference type="AlphaFoldDB" id="A0A7V3V0A2"/>
<dbReference type="EMBL" id="DTMZ01000177">
    <property type="protein sequence ID" value="HGD13788.1"/>
    <property type="molecule type" value="Genomic_DNA"/>
</dbReference>
<dbReference type="Gene3D" id="3.10.20.310">
    <property type="entry name" value="membrane protein fhac"/>
    <property type="match status" value="3"/>
</dbReference>
<keyword evidence="2" id="KW-1134">Transmembrane beta strand</keyword>
<evidence type="ECO:0000256" key="1">
    <source>
        <dbReference type="ARBA" id="ARBA00004370"/>
    </source>
</evidence>
<dbReference type="PANTHER" id="PTHR12815:SF18">
    <property type="entry name" value="SORTING AND ASSEMBLY MACHINERY COMPONENT 50 HOMOLOG"/>
    <property type="match status" value="1"/>
</dbReference>
<evidence type="ECO:0000256" key="3">
    <source>
        <dbReference type="ARBA" id="ARBA00022692"/>
    </source>
</evidence>
<keyword evidence="3" id="KW-0812">Transmembrane</keyword>
<evidence type="ECO:0000256" key="4">
    <source>
        <dbReference type="ARBA" id="ARBA00023136"/>
    </source>
</evidence>
<gene>
    <name evidence="6" type="ORF">ENX16_06920</name>
</gene>
<dbReference type="PANTHER" id="PTHR12815">
    <property type="entry name" value="SORTING AND ASSEMBLY MACHINERY SAMM50 PROTEIN FAMILY MEMBER"/>
    <property type="match status" value="1"/>
</dbReference>
<dbReference type="PROSITE" id="PS51779">
    <property type="entry name" value="POTRA"/>
    <property type="match status" value="1"/>
</dbReference>
<comment type="caution">
    <text evidence="6">The sequence shown here is derived from an EMBL/GenBank/DDBJ whole genome shotgun (WGS) entry which is preliminary data.</text>
</comment>
<keyword evidence="4" id="KW-0472">Membrane</keyword>
<dbReference type="Pfam" id="PF01103">
    <property type="entry name" value="Omp85"/>
    <property type="match status" value="1"/>
</dbReference>
<dbReference type="Pfam" id="PF07244">
    <property type="entry name" value="POTRA"/>
    <property type="match status" value="3"/>
</dbReference>
<evidence type="ECO:0000256" key="2">
    <source>
        <dbReference type="ARBA" id="ARBA00022452"/>
    </source>
</evidence>
<dbReference type="Gene3D" id="2.40.160.50">
    <property type="entry name" value="membrane protein fhac: a member of the omp85/tpsb transporter family"/>
    <property type="match status" value="1"/>
</dbReference>
<sequence length="575" mass="65826">MNIILTLLGIVQLIPIGQVEQVRFQGNRSFSSRLLMTVVQVRRGWPVNDALLDQDSRNLEWFYRSQGFMNVKVEKRVDTTKGKAVVFFRLIEGMRSRVKEIAFTGNQAFSAEMLQRRLPFKEGDFFIASKIAAGSWTLKNFYLDNGYPEVQIAESLEHQDTLVKVVYQIDEGPLCYIRSITIRGNNKVRTSTILRTIEVRPKERFLRSRLELAKRRLYATKLFSRAFYYIQLTDSQQEQNKITPYVDSVNIRFDVAEQEQQGIGLGFGFETPTPRLLFSFDWEHNNFLNRGQWLIAGASCSPDLSGNYRLNLELTYRVPYLVFQRIDFQTHPYFYFERLDSIKIRDYGVETGMGRDLIPQLHIGISNRLRLVADTSRGITNSLALNLIYDNRDDFFEPHHGIYIQPVAELAGGLFRGDNDFYRFRADCRFYWALSNFVFALRFAGARVLPYGRSHSVPYYEEFSLGGSNTLRGYPERALGPDTAVGGRYGPVAINGNFEIRTPYILKWVGVVGFFDCGQVAGQRDIRLRGVAAGAGVGIRVKTPIGPVRVDWGKRLTSAPVGDRGRFYLGILHSF</sequence>